<accession>A0A4R9IJA6</accession>
<dbReference type="Proteomes" id="UP000297918">
    <property type="component" value="Unassembled WGS sequence"/>
</dbReference>
<organism evidence="1 3">
    <name type="scientific">Leptospira bourretii</name>
    <dbReference type="NCBI Taxonomy" id="2484962"/>
    <lineage>
        <taxon>Bacteria</taxon>
        <taxon>Pseudomonadati</taxon>
        <taxon>Spirochaetota</taxon>
        <taxon>Spirochaetia</taxon>
        <taxon>Leptospirales</taxon>
        <taxon>Leptospiraceae</taxon>
        <taxon>Leptospira</taxon>
    </lineage>
</organism>
<sequence length="182" mass="21650">MKQITFNLYLQFKEEFATDKEIQFIKENNDYFQQFNEQQLKSILYPYKPVILVNRFEEDKCRKLIQNNSQLLIILNDRSPTLKNKVVIADDLIAKETFNSYLSEMSKSLNDDFYTIVYIKDMNNFCICYFRNNKYLISSDDSDQIFGNGPLILNKYSGKIYETGSANPKKDIEEFEKLYFPH</sequence>
<comment type="caution">
    <text evidence="1">The sequence shown here is derived from an EMBL/GenBank/DDBJ whole genome shotgun (WGS) entry which is preliminary data.</text>
</comment>
<keyword evidence="4" id="KW-1185">Reference proteome</keyword>
<reference evidence="1 3" key="2">
    <citation type="journal article" date="2019" name="PLoS Negl. Trop. Dis.">
        <title>Revisiting the worldwide diversity of Leptospira species in the environment.</title>
        <authorList>
            <person name="Vincent A.T."/>
            <person name="Schiettekatte O."/>
            <person name="Bourhy P."/>
            <person name="Veyrier F.J."/>
            <person name="Picardeau M."/>
        </authorList>
    </citation>
    <scope>NUCLEOTIDE SEQUENCE [LARGE SCALE GENOMIC DNA]</scope>
    <source>
        <strain evidence="1 3">201800280</strain>
        <strain evidence="2">201800281</strain>
    </source>
</reference>
<dbReference type="OrthoDB" id="329429at2"/>
<evidence type="ECO:0000313" key="3">
    <source>
        <dbReference type="Proteomes" id="UP000297394"/>
    </source>
</evidence>
<dbReference type="EMBL" id="RQFM01000027">
    <property type="protein sequence ID" value="TGK79304.1"/>
    <property type="molecule type" value="Genomic_DNA"/>
</dbReference>
<dbReference type="Proteomes" id="UP000297394">
    <property type="component" value="Unassembled WGS sequence"/>
</dbReference>
<gene>
    <name evidence="1" type="ORF">EHQ23_16980</name>
    <name evidence="2" type="ORF">EHQ26_13830</name>
</gene>
<dbReference type="AlphaFoldDB" id="A0A4R9IJA6"/>
<evidence type="ECO:0000313" key="1">
    <source>
        <dbReference type="EMBL" id="TGK79304.1"/>
    </source>
</evidence>
<reference evidence="2" key="1">
    <citation type="submission" date="2018-10" db="EMBL/GenBank/DDBJ databases">
        <authorList>
            <person name="Vincent A.T."/>
            <person name="Schiettekatte O."/>
            <person name="Bourhy P."/>
            <person name="Veyrier F.J."/>
            <person name="Picardeau M."/>
        </authorList>
    </citation>
    <scope>NUCLEOTIDE SEQUENCE</scope>
    <source>
        <strain evidence="2">201800281</strain>
    </source>
</reference>
<dbReference type="RefSeq" id="WP_135746972.1">
    <property type="nucleotide sequence ID" value="NZ_RQFL01000026.1"/>
</dbReference>
<evidence type="ECO:0000313" key="2">
    <source>
        <dbReference type="EMBL" id="TGK89510.1"/>
    </source>
</evidence>
<proteinExistence type="predicted"/>
<name>A0A4R9IJA6_9LEPT</name>
<dbReference type="EMBL" id="RQFL01000026">
    <property type="protein sequence ID" value="TGK89510.1"/>
    <property type="molecule type" value="Genomic_DNA"/>
</dbReference>
<evidence type="ECO:0000313" key="4">
    <source>
        <dbReference type="Proteomes" id="UP000297918"/>
    </source>
</evidence>
<protein>
    <submittedName>
        <fullName evidence="1">Uncharacterized protein</fullName>
    </submittedName>
</protein>